<dbReference type="OrthoDB" id="10256089at2759"/>
<dbReference type="VEuPathDB" id="FungiDB:CLCR_06486"/>
<gene>
    <name evidence="1" type="ORF">CLCR_06486</name>
</gene>
<dbReference type="STRING" id="86049.A0A1C1C7I0"/>
<evidence type="ECO:0000313" key="1">
    <source>
        <dbReference type="EMBL" id="OCT44446.1"/>
    </source>
</evidence>
<name>A0A1C1C7I0_9EURO</name>
<evidence type="ECO:0000313" key="2">
    <source>
        <dbReference type="Proteomes" id="UP000094526"/>
    </source>
</evidence>
<evidence type="ECO:0008006" key="3">
    <source>
        <dbReference type="Google" id="ProtNLM"/>
    </source>
</evidence>
<sequence>MDNRRLDKGTVTTEPPMWMFKAVAVRDFYQGRQRQRDGWPWHSYSRGEIFYVIAQDGDCWLAINEDDPKMKRACIWSKNFVRLA</sequence>
<reference evidence="2" key="1">
    <citation type="submission" date="2015-07" db="EMBL/GenBank/DDBJ databases">
        <authorList>
            <person name="Teixeira M.M."/>
            <person name="Souza R.C."/>
            <person name="Almeida L.G."/>
            <person name="Vicente V.A."/>
            <person name="de Hoog S."/>
            <person name="Bocca A.L."/>
            <person name="de Almeida S.R."/>
            <person name="Vasconcelos A.T."/>
            <person name="Felipe M.S."/>
        </authorList>
    </citation>
    <scope>NUCLEOTIDE SEQUENCE [LARGE SCALE GENOMIC DNA]</scope>
    <source>
        <strain evidence="2">KSF</strain>
    </source>
</reference>
<accession>A0A1C1C7I0</accession>
<proteinExistence type="predicted"/>
<protein>
    <recommendedName>
        <fullName evidence="3">SH3 domain-containing protein</fullName>
    </recommendedName>
</protein>
<dbReference type="EMBL" id="LGRB01000020">
    <property type="protein sequence ID" value="OCT44446.1"/>
    <property type="molecule type" value="Genomic_DNA"/>
</dbReference>
<organism evidence="1 2">
    <name type="scientific">Cladophialophora carrionii</name>
    <dbReference type="NCBI Taxonomy" id="86049"/>
    <lineage>
        <taxon>Eukaryota</taxon>
        <taxon>Fungi</taxon>
        <taxon>Dikarya</taxon>
        <taxon>Ascomycota</taxon>
        <taxon>Pezizomycotina</taxon>
        <taxon>Eurotiomycetes</taxon>
        <taxon>Chaetothyriomycetidae</taxon>
        <taxon>Chaetothyriales</taxon>
        <taxon>Herpotrichiellaceae</taxon>
        <taxon>Cladophialophora</taxon>
    </lineage>
</organism>
<comment type="caution">
    <text evidence="1">The sequence shown here is derived from an EMBL/GenBank/DDBJ whole genome shotgun (WGS) entry which is preliminary data.</text>
</comment>
<dbReference type="AlphaFoldDB" id="A0A1C1C7I0"/>
<dbReference type="Proteomes" id="UP000094526">
    <property type="component" value="Unassembled WGS sequence"/>
</dbReference>
<keyword evidence="2" id="KW-1185">Reference proteome</keyword>